<evidence type="ECO:0000256" key="4">
    <source>
        <dbReference type="SAM" id="Phobius"/>
    </source>
</evidence>
<sequence length="807" mass="91167">MWQSFTKWLGYTLTNTQTRLVLFLTVSVCVLILTVSLTSYFSSKSVLQKELSEPQQQLLQISMNFIDEYIDKSNQIAIAVSLHPNIYNFLTAENQSSYRNISEIYTFMSTLIENTSYIESIYVHDLERGSFVSMPQGYSASSLTFADSAWIGVAEEFGDRKMLVRDRSVPSGSGFRGNGSEITLFRKILIQGQFKGIVAINLKEEEIFAKLHPPQRTGLDRTRFIVDTDGGILYTVPGGGLDGEGIQAMAELAVMSEPGSHGNEYGSEPGDFLYQDRSFLVNRLDSPLTGWKYISAVSQESLLAQSKSIRNAVLSISAAALLVGVLAIMYIQTLTFRPIRRIQQLFRKNESELPGTDLHHLERLTTELLSDHAQLSQLIRQTMPEVSSKFLYDIYVGNRSGIRSIRDKWSSCFQDWSSEPVLIAVVSIDQFECWSRRYSGTDRSLLKFALANIITEVLSPAWRSECSDFGKDKLGIVLQLKSGDEPGEPYLQKAADVVDRMLGFSISMGISAVHADAGELKQAMLEADNALGYRLYRGKGSIVFFREVADHEPGEKSEGTEADWAGELAAAVESGDETRVLNLVVDLGEELRTENDYPSRVILKLRPIQERLHRIGLREAVELEREEEPLEELHTLTLEDILKDFSHEAVQLARRFNSLMESKEFVQCRKMIEFMKQHLAEPVGIQEIADSAGISVSLASQLFKQEINDTIYGYFTKLRMDRAEELLVDSDDRISDIAGRVGYVHENSFIRVFRKYKNITPGKYREMMKYRSGPDQESQEHIGITEWKEMNDAKPHEIEPKANRIAP</sequence>
<dbReference type="InterPro" id="IPR018060">
    <property type="entry name" value="HTH_AraC"/>
</dbReference>
<dbReference type="EMBL" id="JABBPN010000003">
    <property type="protein sequence ID" value="NMO95028.1"/>
    <property type="molecule type" value="Genomic_DNA"/>
</dbReference>
<evidence type="ECO:0000256" key="2">
    <source>
        <dbReference type="ARBA" id="ARBA00023125"/>
    </source>
</evidence>
<dbReference type="SMART" id="SM00342">
    <property type="entry name" value="HTH_ARAC"/>
    <property type="match status" value="1"/>
</dbReference>
<dbReference type="Pfam" id="PF12833">
    <property type="entry name" value="HTH_18"/>
    <property type="match status" value="1"/>
</dbReference>
<keyword evidence="4" id="KW-1133">Transmembrane helix</keyword>
<dbReference type="Gene3D" id="1.10.10.60">
    <property type="entry name" value="Homeodomain-like"/>
    <property type="match status" value="1"/>
</dbReference>
<evidence type="ECO:0000256" key="3">
    <source>
        <dbReference type="ARBA" id="ARBA00023163"/>
    </source>
</evidence>
<dbReference type="PROSITE" id="PS01124">
    <property type="entry name" value="HTH_ARAC_FAMILY_2"/>
    <property type="match status" value="1"/>
</dbReference>
<organism evidence="7 8">
    <name type="scientific">Paenibacillus lemnae</name>
    <dbReference type="NCBI Taxonomy" id="1330551"/>
    <lineage>
        <taxon>Bacteria</taxon>
        <taxon>Bacillati</taxon>
        <taxon>Bacillota</taxon>
        <taxon>Bacilli</taxon>
        <taxon>Bacillales</taxon>
        <taxon>Paenibacillaceae</taxon>
        <taxon>Paenibacillus</taxon>
    </lineage>
</organism>
<evidence type="ECO:0000313" key="8">
    <source>
        <dbReference type="Proteomes" id="UP000565468"/>
    </source>
</evidence>
<proteinExistence type="predicted"/>
<keyword evidence="4" id="KW-0812">Transmembrane</keyword>
<keyword evidence="2" id="KW-0238">DNA-binding</keyword>
<evidence type="ECO:0000259" key="6">
    <source>
        <dbReference type="PROSITE" id="PS50887"/>
    </source>
</evidence>
<name>A0A848M228_PAELE</name>
<keyword evidence="8" id="KW-1185">Reference proteome</keyword>
<dbReference type="Proteomes" id="UP000565468">
    <property type="component" value="Unassembled WGS sequence"/>
</dbReference>
<dbReference type="SUPFAM" id="SSF46689">
    <property type="entry name" value="Homeodomain-like"/>
    <property type="match status" value="1"/>
</dbReference>
<accession>A0A848M228</accession>
<feature type="transmembrane region" description="Helical" evidence="4">
    <location>
        <begin position="312"/>
        <end position="331"/>
    </location>
</feature>
<keyword evidence="1" id="KW-0805">Transcription regulation</keyword>
<dbReference type="PANTHER" id="PTHR43280">
    <property type="entry name" value="ARAC-FAMILY TRANSCRIPTIONAL REGULATOR"/>
    <property type="match status" value="1"/>
</dbReference>
<dbReference type="PANTHER" id="PTHR43280:SF2">
    <property type="entry name" value="HTH-TYPE TRANSCRIPTIONAL REGULATOR EXSA"/>
    <property type="match status" value="1"/>
</dbReference>
<feature type="domain" description="HTH araC/xylS-type" evidence="5">
    <location>
        <begin position="669"/>
        <end position="767"/>
    </location>
</feature>
<dbReference type="GO" id="GO:0003700">
    <property type="term" value="F:DNA-binding transcription factor activity"/>
    <property type="evidence" value="ECO:0007669"/>
    <property type="project" value="InterPro"/>
</dbReference>
<keyword evidence="4" id="KW-0472">Membrane</keyword>
<evidence type="ECO:0000259" key="5">
    <source>
        <dbReference type="PROSITE" id="PS01124"/>
    </source>
</evidence>
<protein>
    <submittedName>
        <fullName evidence="7">AraC family transcriptional regulator</fullName>
    </submittedName>
</protein>
<feature type="domain" description="GGDEF" evidence="6">
    <location>
        <begin position="419"/>
        <end position="547"/>
    </location>
</feature>
<feature type="transmembrane region" description="Helical" evidence="4">
    <location>
        <begin position="20"/>
        <end position="41"/>
    </location>
</feature>
<reference evidence="7 8" key="1">
    <citation type="submission" date="2020-04" db="EMBL/GenBank/DDBJ databases">
        <title>Paenibacillus algicola sp. nov., a novel marine bacterium producing alginate lyase.</title>
        <authorList>
            <person name="Huang H."/>
        </authorList>
    </citation>
    <scope>NUCLEOTIDE SEQUENCE [LARGE SCALE GENOMIC DNA]</scope>
    <source>
        <strain evidence="7 8">L7-75</strain>
    </source>
</reference>
<evidence type="ECO:0000313" key="7">
    <source>
        <dbReference type="EMBL" id="NMO95028.1"/>
    </source>
</evidence>
<evidence type="ECO:0000256" key="1">
    <source>
        <dbReference type="ARBA" id="ARBA00023015"/>
    </source>
</evidence>
<dbReference type="PROSITE" id="PS50887">
    <property type="entry name" value="GGDEF"/>
    <property type="match status" value="1"/>
</dbReference>
<dbReference type="InterPro" id="IPR000160">
    <property type="entry name" value="GGDEF_dom"/>
</dbReference>
<dbReference type="RefSeq" id="WP_169503803.1">
    <property type="nucleotide sequence ID" value="NZ_JABBPN010000003.1"/>
</dbReference>
<dbReference type="GO" id="GO:0043565">
    <property type="term" value="F:sequence-specific DNA binding"/>
    <property type="evidence" value="ECO:0007669"/>
    <property type="project" value="InterPro"/>
</dbReference>
<keyword evidence="3" id="KW-0804">Transcription</keyword>
<dbReference type="InterPro" id="IPR009057">
    <property type="entry name" value="Homeodomain-like_sf"/>
</dbReference>
<dbReference type="AlphaFoldDB" id="A0A848M228"/>
<comment type="caution">
    <text evidence="7">The sequence shown here is derived from an EMBL/GenBank/DDBJ whole genome shotgun (WGS) entry which is preliminary data.</text>
</comment>
<gene>
    <name evidence="7" type="ORF">HII30_04405</name>
</gene>